<dbReference type="HOGENOM" id="CLU_2155730_0_0_3"/>
<gene>
    <name evidence="1" type="ordered locus">Aazo_2230</name>
</gene>
<evidence type="ECO:0000313" key="1">
    <source>
        <dbReference type="EMBL" id="ADI64221.1"/>
    </source>
</evidence>
<dbReference type="Proteomes" id="UP000001511">
    <property type="component" value="Chromosome"/>
</dbReference>
<dbReference type="OrthoDB" id="423143at2"/>
<dbReference type="RefSeq" id="WP_013191238.1">
    <property type="nucleotide sequence ID" value="NC_014248.1"/>
</dbReference>
<dbReference type="KEGG" id="naz:Aazo_2230"/>
<protein>
    <submittedName>
        <fullName evidence="1">Uncharacterized protein</fullName>
    </submittedName>
</protein>
<sequence>MRDAKAPHIIHSGAHPNHVILQKTAHYFEIHIQGRAVSQLSIDVPNGIKVTEGVDISNQYGKKIDANVPSNNGKYTINFAQPVPIETILSIFLNGIITDNHDSNIALSVLC</sequence>
<keyword evidence="2" id="KW-1185">Reference proteome</keyword>
<evidence type="ECO:0000313" key="2">
    <source>
        <dbReference type="Proteomes" id="UP000001511"/>
    </source>
</evidence>
<reference evidence="1 2" key="1">
    <citation type="journal article" date="2010" name="PLoS ONE">
        <title>Genome erosion in a nitrogen-fixing vertically transmitted endosymbiotic multicellular cyanobacterium.</title>
        <authorList>
            <person name="Ran L."/>
            <person name="Larsson J."/>
            <person name="Vigil-Stenman T."/>
            <person name="Nylander J.A."/>
            <person name="Ininbergs K."/>
            <person name="Zheng W.W."/>
            <person name="Lapidus A."/>
            <person name="Lowry S."/>
            <person name="Haselkorn R."/>
            <person name="Bergman B."/>
        </authorList>
    </citation>
    <scope>NUCLEOTIDE SEQUENCE [LARGE SCALE GENOMIC DNA]</scope>
    <source>
        <strain evidence="1 2">0708</strain>
    </source>
</reference>
<dbReference type="AlphaFoldDB" id="D7DXE5"/>
<organism evidence="1 2">
    <name type="scientific">Nostoc azollae (strain 0708)</name>
    <name type="common">Anabaena azollae (strain 0708)</name>
    <dbReference type="NCBI Taxonomy" id="551115"/>
    <lineage>
        <taxon>Bacteria</taxon>
        <taxon>Bacillati</taxon>
        <taxon>Cyanobacteriota</taxon>
        <taxon>Cyanophyceae</taxon>
        <taxon>Nostocales</taxon>
        <taxon>Nostocaceae</taxon>
        <taxon>Trichormus</taxon>
    </lineage>
</organism>
<accession>D7DXE5</accession>
<name>D7DXE5_NOSA0</name>
<dbReference type="EMBL" id="CP002059">
    <property type="protein sequence ID" value="ADI64221.1"/>
    <property type="molecule type" value="Genomic_DNA"/>
</dbReference>
<proteinExistence type="predicted"/>